<dbReference type="EMBL" id="JAMFTS010000001">
    <property type="protein sequence ID" value="KAJ4817588.1"/>
    <property type="molecule type" value="Genomic_DNA"/>
</dbReference>
<dbReference type="Proteomes" id="UP001140206">
    <property type="component" value="Chromosome 1"/>
</dbReference>
<accession>A0AAV8HI84</accession>
<evidence type="ECO:0000313" key="3">
    <source>
        <dbReference type="Proteomes" id="UP001140206"/>
    </source>
</evidence>
<gene>
    <name evidence="2" type="ORF">LUZ62_030154</name>
</gene>
<dbReference type="AlphaFoldDB" id="A0AAV8HI84"/>
<protein>
    <submittedName>
        <fullName evidence="2">Uncharacterized protein</fullName>
    </submittedName>
</protein>
<feature type="region of interest" description="Disordered" evidence="1">
    <location>
        <begin position="46"/>
        <end position="79"/>
    </location>
</feature>
<keyword evidence="3" id="KW-1185">Reference proteome</keyword>
<reference evidence="2" key="1">
    <citation type="submission" date="2022-08" db="EMBL/GenBank/DDBJ databases">
        <authorList>
            <person name="Marques A."/>
        </authorList>
    </citation>
    <scope>NUCLEOTIDE SEQUENCE</scope>
    <source>
        <strain evidence="2">RhyPub2mFocal</strain>
        <tissue evidence="2">Leaves</tissue>
    </source>
</reference>
<feature type="compositionally biased region" description="Polar residues" evidence="1">
    <location>
        <begin position="46"/>
        <end position="56"/>
    </location>
</feature>
<proteinExistence type="predicted"/>
<evidence type="ECO:0000256" key="1">
    <source>
        <dbReference type="SAM" id="MobiDB-lite"/>
    </source>
</evidence>
<organism evidence="2 3">
    <name type="scientific">Rhynchospora pubera</name>
    <dbReference type="NCBI Taxonomy" id="906938"/>
    <lineage>
        <taxon>Eukaryota</taxon>
        <taxon>Viridiplantae</taxon>
        <taxon>Streptophyta</taxon>
        <taxon>Embryophyta</taxon>
        <taxon>Tracheophyta</taxon>
        <taxon>Spermatophyta</taxon>
        <taxon>Magnoliopsida</taxon>
        <taxon>Liliopsida</taxon>
        <taxon>Poales</taxon>
        <taxon>Cyperaceae</taxon>
        <taxon>Cyperoideae</taxon>
        <taxon>Rhynchosporeae</taxon>
        <taxon>Rhynchospora</taxon>
    </lineage>
</organism>
<comment type="caution">
    <text evidence="2">The sequence shown here is derived from an EMBL/GenBank/DDBJ whole genome shotgun (WGS) entry which is preliminary data.</text>
</comment>
<sequence length="150" mass="15762">MSANRRPITIRSPRLRPWSVFDAVRSFPSTPDALMSEIDAAIASTEYSRASSPPLNTTTSSSTSSIEEAKAGSATSAPASTYDAQIADEAYKAACAALAAGRPDAAARSLQVALESCPPDKVSAVAKLRSLVAIANSQLQKKLQKQPLLR</sequence>
<evidence type="ECO:0000313" key="2">
    <source>
        <dbReference type="EMBL" id="KAJ4817588.1"/>
    </source>
</evidence>
<name>A0AAV8HI84_9POAL</name>